<comment type="similarity">
    <text evidence="6">Belongs to the peptidase M24A family. Methionine aminopeptidase type 1 subfamily.</text>
</comment>
<dbReference type="InterPro" id="IPR000994">
    <property type="entry name" value="Pept_M24"/>
</dbReference>
<keyword evidence="5 6" id="KW-0378">Hydrolase</keyword>
<comment type="catalytic activity">
    <reaction evidence="6 7">
        <text>Release of N-terminal amino acids, preferentially methionine, from peptides and arylamides.</text>
        <dbReference type="EC" id="3.4.11.18"/>
    </reaction>
</comment>
<comment type="subunit">
    <text evidence="6">Monomer.</text>
</comment>
<feature type="binding site" evidence="6">
    <location>
        <position position="201"/>
    </location>
    <ligand>
        <name>a divalent metal cation</name>
        <dbReference type="ChEBI" id="CHEBI:60240"/>
        <label>2</label>
        <note>catalytic</note>
    </ligand>
</feature>
<sequence>MTEWKTKEQIARMAKSGAVLASCRRALKRYIRPGISTLDIDRFVERFMADRGVTPEQKGYNGYPHATCSSVNEVACHGMPDDKPLKNGDIVTVDMVVNRSGWLADSAWTYAVGDVPASSLRLMKTAKRCLYAGISQAWPGKRVGDIADAIHRVAIAGGYSVFADFTGHGIGQSIHEWPPVPHSGKQGRRVRLEKGMVITIEPILTAGTPEVTIDPDGWTARSVDGRRSAQYEHTVAITRSGPLILTLPKPRLYVR</sequence>
<feature type="binding site" evidence="6">
    <location>
        <position position="94"/>
    </location>
    <ligand>
        <name>a divalent metal cation</name>
        <dbReference type="ChEBI" id="CHEBI:60240"/>
        <label>1</label>
    </ligand>
</feature>
<dbReference type="AlphaFoldDB" id="A0A927CFK1"/>
<evidence type="ECO:0000256" key="2">
    <source>
        <dbReference type="ARBA" id="ARBA00022438"/>
    </source>
</evidence>
<dbReference type="Gene3D" id="3.90.230.10">
    <property type="entry name" value="Creatinase/methionine aminopeptidase superfamily"/>
    <property type="match status" value="1"/>
</dbReference>
<comment type="caution">
    <text evidence="9">The sequence shown here is derived from an EMBL/GenBank/DDBJ whole genome shotgun (WGS) entry which is preliminary data.</text>
</comment>
<comment type="function">
    <text evidence="1 6">Removes the N-terminal methionine from nascent proteins. The N-terminal methionine is often cleaved when the second residue in the primary sequence is small and uncharged (Met-Ala-, Cys, Gly, Pro, Ser, Thr, or Val). Requires deformylation of the N(alpha)-formylated initiator methionine before it can be hydrolyzed.</text>
</comment>
<evidence type="ECO:0000313" key="9">
    <source>
        <dbReference type="EMBL" id="MBD2864865.1"/>
    </source>
</evidence>
<keyword evidence="10" id="KW-1185">Reference proteome</keyword>
<dbReference type="GO" id="GO:0005829">
    <property type="term" value="C:cytosol"/>
    <property type="evidence" value="ECO:0007669"/>
    <property type="project" value="TreeGrafter"/>
</dbReference>
<accession>A0A927CFK1</accession>
<evidence type="ECO:0000256" key="1">
    <source>
        <dbReference type="ARBA" id="ARBA00002521"/>
    </source>
</evidence>
<organism evidence="9 10">
    <name type="scientific">Paenibacillus oceani</name>
    <dbReference type="NCBI Taxonomy" id="2772510"/>
    <lineage>
        <taxon>Bacteria</taxon>
        <taxon>Bacillati</taxon>
        <taxon>Bacillota</taxon>
        <taxon>Bacilli</taxon>
        <taxon>Bacillales</taxon>
        <taxon>Paenibacillaceae</taxon>
        <taxon>Paenibacillus</taxon>
    </lineage>
</organism>
<dbReference type="PANTHER" id="PTHR43330:SF17">
    <property type="entry name" value="METHIONINE AMINOPEPTIDASE"/>
    <property type="match status" value="1"/>
</dbReference>
<name>A0A927CFK1_9BACL</name>
<protein>
    <recommendedName>
        <fullName evidence="6 7">Methionine aminopeptidase</fullName>
        <shortName evidence="6">MAP</shortName>
        <shortName evidence="6">MetAP</shortName>
        <ecNumber evidence="6 7">3.4.11.18</ecNumber>
    </recommendedName>
    <alternativeName>
        <fullName evidence="6">Peptidase M</fullName>
    </alternativeName>
</protein>
<dbReference type="InterPro" id="IPR002467">
    <property type="entry name" value="Pept_M24A_MAP1"/>
</dbReference>
<feature type="domain" description="Peptidase M24" evidence="8">
    <location>
        <begin position="12"/>
        <end position="238"/>
    </location>
</feature>
<feature type="binding site" evidence="6">
    <location>
        <position position="77"/>
    </location>
    <ligand>
        <name>substrate</name>
    </ligand>
</feature>
<dbReference type="InterPro" id="IPR001714">
    <property type="entry name" value="Pept_M24_MAP"/>
</dbReference>
<reference evidence="9" key="1">
    <citation type="submission" date="2020-09" db="EMBL/GenBank/DDBJ databases">
        <title>A novel bacterium of genus Paenibacillus, isolated from South China Sea.</title>
        <authorList>
            <person name="Huang H."/>
            <person name="Mo K."/>
            <person name="Hu Y."/>
        </authorList>
    </citation>
    <scope>NUCLEOTIDE SEQUENCE</scope>
    <source>
        <strain evidence="9">IB182363</strain>
    </source>
</reference>
<feature type="binding site" evidence="6">
    <location>
        <position position="168"/>
    </location>
    <ligand>
        <name>a divalent metal cation</name>
        <dbReference type="ChEBI" id="CHEBI:60240"/>
        <label>2</label>
        <note>catalytic</note>
    </ligand>
</feature>
<dbReference type="SUPFAM" id="SSF55920">
    <property type="entry name" value="Creatinase/aminopeptidase"/>
    <property type="match status" value="1"/>
</dbReference>
<keyword evidence="3 6" id="KW-0645">Protease</keyword>
<evidence type="ECO:0000256" key="5">
    <source>
        <dbReference type="ARBA" id="ARBA00022801"/>
    </source>
</evidence>
<dbReference type="InterPro" id="IPR036005">
    <property type="entry name" value="Creatinase/aminopeptidase-like"/>
</dbReference>
<dbReference type="CDD" id="cd01086">
    <property type="entry name" value="MetAP1"/>
    <property type="match status" value="1"/>
</dbReference>
<keyword evidence="2 6" id="KW-0031">Aminopeptidase</keyword>
<dbReference type="PANTHER" id="PTHR43330">
    <property type="entry name" value="METHIONINE AMINOPEPTIDASE"/>
    <property type="match status" value="1"/>
</dbReference>
<feature type="binding site" evidence="6">
    <location>
        <position position="105"/>
    </location>
    <ligand>
        <name>a divalent metal cation</name>
        <dbReference type="ChEBI" id="CHEBI:60240"/>
        <label>1</label>
    </ligand>
</feature>
<dbReference type="Proteomes" id="UP000639396">
    <property type="component" value="Unassembled WGS sequence"/>
</dbReference>
<dbReference type="GO" id="GO:0006508">
    <property type="term" value="P:proteolysis"/>
    <property type="evidence" value="ECO:0007669"/>
    <property type="project" value="UniProtKB-KW"/>
</dbReference>
<dbReference type="GO" id="GO:0004239">
    <property type="term" value="F:initiator methionyl aminopeptidase activity"/>
    <property type="evidence" value="ECO:0007669"/>
    <property type="project" value="UniProtKB-UniRule"/>
</dbReference>
<dbReference type="Pfam" id="PF00557">
    <property type="entry name" value="Peptidase_M24"/>
    <property type="match status" value="1"/>
</dbReference>
<feature type="binding site" evidence="6">
    <location>
        <position position="232"/>
    </location>
    <ligand>
        <name>a divalent metal cation</name>
        <dbReference type="ChEBI" id="CHEBI:60240"/>
        <label>1</label>
    </ligand>
</feature>
<evidence type="ECO:0000313" key="10">
    <source>
        <dbReference type="Proteomes" id="UP000639396"/>
    </source>
</evidence>
<dbReference type="NCBIfam" id="TIGR00500">
    <property type="entry name" value="met_pdase_I"/>
    <property type="match status" value="1"/>
</dbReference>
<gene>
    <name evidence="6 9" type="primary">map</name>
    <name evidence="9" type="ORF">IDH45_23080</name>
</gene>
<evidence type="ECO:0000256" key="4">
    <source>
        <dbReference type="ARBA" id="ARBA00022723"/>
    </source>
</evidence>
<comment type="cofactor">
    <cofactor evidence="6">
        <name>Co(2+)</name>
        <dbReference type="ChEBI" id="CHEBI:48828"/>
    </cofactor>
    <cofactor evidence="6">
        <name>Zn(2+)</name>
        <dbReference type="ChEBI" id="CHEBI:29105"/>
    </cofactor>
    <cofactor evidence="6">
        <name>Mn(2+)</name>
        <dbReference type="ChEBI" id="CHEBI:29035"/>
    </cofactor>
    <cofactor evidence="6">
        <name>Fe(2+)</name>
        <dbReference type="ChEBI" id="CHEBI:29033"/>
    </cofactor>
    <text evidence="6">Binds 2 divalent metal cations per subunit. Has a high-affinity and a low affinity metal-binding site. The true nature of the physiological cofactor is under debate. The enzyme is active with cobalt, zinc, manganese or divalent iron ions. Most likely, methionine aminopeptidases function as mononuclear Fe(2+)-metalloproteases under physiological conditions, and the catalytically relevant metal-binding site has been assigned to the histidine-containing high-affinity site.</text>
</comment>
<dbReference type="RefSeq" id="WP_190930486.1">
    <property type="nucleotide sequence ID" value="NZ_JACXJA010000034.1"/>
</dbReference>
<dbReference type="HAMAP" id="MF_01974">
    <property type="entry name" value="MetAP_1"/>
    <property type="match status" value="1"/>
</dbReference>
<keyword evidence="4 6" id="KW-0479">Metal-binding</keyword>
<evidence type="ECO:0000256" key="3">
    <source>
        <dbReference type="ARBA" id="ARBA00022670"/>
    </source>
</evidence>
<feature type="binding site" evidence="6">
    <location>
        <position position="105"/>
    </location>
    <ligand>
        <name>a divalent metal cation</name>
        <dbReference type="ChEBI" id="CHEBI:60240"/>
        <label>2</label>
        <note>catalytic</note>
    </ligand>
</feature>
<dbReference type="EC" id="3.4.11.18" evidence="6 7"/>
<dbReference type="GO" id="GO:0070006">
    <property type="term" value="F:metalloaminopeptidase activity"/>
    <property type="evidence" value="ECO:0007669"/>
    <property type="project" value="UniProtKB-UniRule"/>
</dbReference>
<dbReference type="PRINTS" id="PR00599">
    <property type="entry name" value="MAPEPTIDASE"/>
</dbReference>
<evidence type="ECO:0000256" key="7">
    <source>
        <dbReference type="RuleBase" id="RU003653"/>
    </source>
</evidence>
<evidence type="ECO:0000259" key="8">
    <source>
        <dbReference type="Pfam" id="PF00557"/>
    </source>
</evidence>
<feature type="binding site" evidence="6">
    <location>
        <position position="175"/>
    </location>
    <ligand>
        <name>substrate</name>
    </ligand>
</feature>
<feature type="binding site" evidence="6">
    <location>
        <position position="232"/>
    </location>
    <ligand>
        <name>a divalent metal cation</name>
        <dbReference type="ChEBI" id="CHEBI:60240"/>
        <label>2</label>
        <note>catalytic</note>
    </ligand>
</feature>
<dbReference type="GO" id="GO:0046872">
    <property type="term" value="F:metal ion binding"/>
    <property type="evidence" value="ECO:0007669"/>
    <property type="project" value="UniProtKB-UniRule"/>
</dbReference>
<evidence type="ECO:0000256" key="6">
    <source>
        <dbReference type="HAMAP-Rule" id="MF_01974"/>
    </source>
</evidence>
<dbReference type="EMBL" id="JACXJA010000034">
    <property type="protein sequence ID" value="MBD2864865.1"/>
    <property type="molecule type" value="Genomic_DNA"/>
</dbReference>
<proteinExistence type="inferred from homology"/>